<proteinExistence type="predicted"/>
<evidence type="ECO:0000313" key="1">
    <source>
        <dbReference type="EMBL" id="PKK91242.1"/>
    </source>
</evidence>
<dbReference type="AlphaFoldDB" id="A0A2N1PSJ2"/>
<dbReference type="EMBL" id="PGXC01000003">
    <property type="protein sequence ID" value="PKK91242.1"/>
    <property type="molecule type" value="Genomic_DNA"/>
</dbReference>
<protein>
    <submittedName>
        <fullName evidence="1">Uncharacterized protein</fullName>
    </submittedName>
</protein>
<comment type="caution">
    <text evidence="1">The sequence shown here is derived from an EMBL/GenBank/DDBJ whole genome shotgun (WGS) entry which is preliminary data.</text>
</comment>
<name>A0A2N1PSJ2_9BACT</name>
<sequence>MKNSILTPFAMAILLAYAFVFIISPCSWAENSNQADFEELYYKALDMEENAKTPSDFQKAAIAYLKLAGKTATAKDRELIASAIFAAGQIYEKRLGNPNRAFEIYQRLNKDFSGTSWASNGTAAMDKLAVTTAQANKMGESIADTGFKTPPQSGVYKKGYKLFDPSMLTPDLLIPVDPIQSAEELAQIEQIMKIPHFPPIQEKEVLTGNGIIKSLYEKIAGAPMEGNPGDLSFMAQLTRENGTDSARVSIMAVEDRIKISFENFEIYMQNSEIVLRIQSMGIHCPIKPNQAGEEIVDRIIQRLGAIPFLQSPFKNYVGRYVKTEDGFHIVDLFSTKQKEPVFISLWIKEDFSSLNHISIQDFDTRRTIITGTVSNLKVASGFDPSLINIPSDSKKRDSIPPDFMPPSIIEM</sequence>
<accession>A0A2N1PSJ2</accession>
<organism evidence="1 2">
    <name type="scientific">Candidatus Wallbacteria bacterium HGW-Wallbacteria-1</name>
    <dbReference type="NCBI Taxonomy" id="2013854"/>
    <lineage>
        <taxon>Bacteria</taxon>
        <taxon>Candidatus Walliibacteriota</taxon>
    </lineage>
</organism>
<reference evidence="1 2" key="1">
    <citation type="journal article" date="2017" name="ISME J.">
        <title>Potential for microbial H2 and metal transformations associated with novel bacteria and archaea in deep terrestrial subsurface sediments.</title>
        <authorList>
            <person name="Hernsdorf A.W."/>
            <person name="Amano Y."/>
            <person name="Miyakawa K."/>
            <person name="Ise K."/>
            <person name="Suzuki Y."/>
            <person name="Anantharaman K."/>
            <person name="Probst A."/>
            <person name="Burstein D."/>
            <person name="Thomas B.C."/>
            <person name="Banfield J.F."/>
        </authorList>
    </citation>
    <scope>NUCLEOTIDE SEQUENCE [LARGE SCALE GENOMIC DNA]</scope>
    <source>
        <strain evidence="1">HGW-Wallbacteria-1</strain>
    </source>
</reference>
<gene>
    <name evidence="1" type="ORF">CVV64_05585</name>
</gene>
<dbReference type="Proteomes" id="UP000233256">
    <property type="component" value="Unassembled WGS sequence"/>
</dbReference>
<evidence type="ECO:0000313" key="2">
    <source>
        <dbReference type="Proteomes" id="UP000233256"/>
    </source>
</evidence>